<feature type="compositionally biased region" description="Acidic residues" evidence="14">
    <location>
        <begin position="710"/>
        <end position="735"/>
    </location>
</feature>
<dbReference type="EC" id="2.7.11.1" evidence="1"/>
<keyword evidence="3" id="KW-0808">Transferase</keyword>
<evidence type="ECO:0000259" key="16">
    <source>
        <dbReference type="PROSITE" id="PS50908"/>
    </source>
</evidence>
<dbReference type="SUPFAM" id="SSF55681">
    <property type="entry name" value="Class II aaRS and biotin synthetases"/>
    <property type="match status" value="1"/>
</dbReference>
<feature type="compositionally biased region" description="Acidic residues" evidence="14">
    <location>
        <begin position="677"/>
        <end position="701"/>
    </location>
</feature>
<comment type="catalytic activity">
    <reaction evidence="8">
        <text>L-threonyl-[protein] + ATP = O-phospho-L-threonyl-[protein] + ADP + H(+)</text>
        <dbReference type="Rhea" id="RHEA:46608"/>
        <dbReference type="Rhea" id="RHEA-COMP:11060"/>
        <dbReference type="Rhea" id="RHEA-COMP:11605"/>
        <dbReference type="ChEBI" id="CHEBI:15378"/>
        <dbReference type="ChEBI" id="CHEBI:30013"/>
        <dbReference type="ChEBI" id="CHEBI:30616"/>
        <dbReference type="ChEBI" id="CHEBI:61977"/>
        <dbReference type="ChEBI" id="CHEBI:456216"/>
        <dbReference type="EC" id="2.7.11.1"/>
    </reaction>
</comment>
<evidence type="ECO:0000256" key="7">
    <source>
        <dbReference type="ARBA" id="ARBA00037982"/>
    </source>
</evidence>
<dbReference type="Gene3D" id="1.10.510.10">
    <property type="entry name" value="Transferase(Phosphotransferase) domain 1"/>
    <property type="match status" value="2"/>
</dbReference>
<evidence type="ECO:0000256" key="12">
    <source>
        <dbReference type="PROSITE-ProRule" id="PRU10141"/>
    </source>
</evidence>
<keyword evidence="13" id="KW-0175">Coiled coil</keyword>
<evidence type="ECO:0000256" key="3">
    <source>
        <dbReference type="ARBA" id="ARBA00022679"/>
    </source>
</evidence>
<dbReference type="InterPro" id="IPR016255">
    <property type="entry name" value="Gcn2"/>
</dbReference>
<evidence type="ECO:0000256" key="6">
    <source>
        <dbReference type="ARBA" id="ARBA00022840"/>
    </source>
</evidence>
<dbReference type="Gene3D" id="3.30.200.20">
    <property type="entry name" value="Phosphorylase Kinase, domain 1"/>
    <property type="match status" value="1"/>
</dbReference>
<dbReference type="Gene3D" id="3.10.110.10">
    <property type="entry name" value="Ubiquitin Conjugating Enzyme"/>
    <property type="match status" value="1"/>
</dbReference>
<dbReference type="PIRSF" id="PIRSF000660">
    <property type="entry name" value="Ser/Thr_PK_GCN2"/>
    <property type="match status" value="1"/>
</dbReference>
<evidence type="ECO:0000256" key="1">
    <source>
        <dbReference type="ARBA" id="ARBA00012513"/>
    </source>
</evidence>
<dbReference type="InterPro" id="IPR050339">
    <property type="entry name" value="CC_SR_Kinase"/>
</dbReference>
<dbReference type="CDD" id="cd14046">
    <property type="entry name" value="STKc_EIF2AK4_GCN2_rpt2"/>
    <property type="match status" value="1"/>
</dbReference>
<keyword evidence="5" id="KW-0418">Kinase</keyword>
<dbReference type="InterPro" id="IPR008271">
    <property type="entry name" value="Ser/Thr_kinase_AS"/>
</dbReference>
<dbReference type="InterPro" id="IPR041715">
    <property type="entry name" value="HisRS-like_core"/>
</dbReference>
<dbReference type="Pfam" id="PF13393">
    <property type="entry name" value="tRNA-synt_His"/>
    <property type="match status" value="1"/>
</dbReference>
<dbReference type="InterPro" id="IPR000719">
    <property type="entry name" value="Prot_kinase_dom"/>
</dbReference>
<feature type="region of interest" description="Disordered" evidence="14">
    <location>
        <begin position="677"/>
        <end position="746"/>
    </location>
</feature>
<dbReference type="CDD" id="cd23823">
    <property type="entry name" value="RWD_GCN2"/>
    <property type="match status" value="1"/>
</dbReference>
<dbReference type="PANTHER" id="PTHR11042">
    <property type="entry name" value="EUKARYOTIC TRANSLATION INITIATION FACTOR 2-ALPHA KINASE EIF2-ALPHA KINASE -RELATED"/>
    <property type="match status" value="1"/>
</dbReference>
<evidence type="ECO:0000256" key="8">
    <source>
        <dbReference type="ARBA" id="ARBA00047899"/>
    </source>
</evidence>
<organism evidence="17 18">
    <name type="scientific">Gomphillus americanus</name>
    <dbReference type="NCBI Taxonomy" id="1940652"/>
    <lineage>
        <taxon>Eukaryota</taxon>
        <taxon>Fungi</taxon>
        <taxon>Dikarya</taxon>
        <taxon>Ascomycota</taxon>
        <taxon>Pezizomycotina</taxon>
        <taxon>Lecanoromycetes</taxon>
        <taxon>OSLEUM clade</taxon>
        <taxon>Ostropomycetidae</taxon>
        <taxon>Ostropales</taxon>
        <taxon>Graphidaceae</taxon>
        <taxon>Gomphilloideae</taxon>
        <taxon>Gomphillus</taxon>
    </lineage>
</organism>
<comment type="caution">
    <text evidence="17">The sequence shown here is derived from an EMBL/GenBank/DDBJ whole genome shotgun (WGS) entry which is preliminary data.</text>
</comment>
<dbReference type="PROSITE" id="PS00107">
    <property type="entry name" value="PROTEIN_KINASE_ATP"/>
    <property type="match status" value="1"/>
</dbReference>
<dbReference type="SMART" id="SM00220">
    <property type="entry name" value="S_TKc"/>
    <property type="match status" value="2"/>
</dbReference>
<feature type="domain" description="Protein kinase" evidence="15">
    <location>
        <begin position="554"/>
        <end position="951"/>
    </location>
</feature>
<keyword evidence="6 11" id="KW-0067">ATP-binding</keyword>
<keyword evidence="18" id="KW-1185">Reference proteome</keyword>
<dbReference type="Pfam" id="PF05773">
    <property type="entry name" value="RWD"/>
    <property type="match status" value="1"/>
</dbReference>
<evidence type="ECO:0000256" key="14">
    <source>
        <dbReference type="SAM" id="MobiDB-lite"/>
    </source>
</evidence>
<feature type="domain" description="RWD" evidence="16">
    <location>
        <begin position="16"/>
        <end position="127"/>
    </location>
</feature>
<dbReference type="PROSITE" id="PS00108">
    <property type="entry name" value="PROTEIN_KINASE_ST"/>
    <property type="match status" value="1"/>
</dbReference>
<evidence type="ECO:0000313" key="18">
    <source>
        <dbReference type="Proteomes" id="UP000664169"/>
    </source>
</evidence>
<dbReference type="SUPFAM" id="SSF54495">
    <property type="entry name" value="UBC-like"/>
    <property type="match status" value="1"/>
</dbReference>
<evidence type="ECO:0000259" key="15">
    <source>
        <dbReference type="PROSITE" id="PS50011"/>
    </source>
</evidence>
<evidence type="ECO:0000256" key="5">
    <source>
        <dbReference type="ARBA" id="ARBA00022777"/>
    </source>
</evidence>
<feature type="region of interest" description="Disordered" evidence="14">
    <location>
        <begin position="633"/>
        <end position="660"/>
    </location>
</feature>
<dbReference type="Proteomes" id="UP000664169">
    <property type="component" value="Unassembled WGS sequence"/>
</dbReference>
<dbReference type="EMBL" id="CAJPDQ010000023">
    <property type="protein sequence ID" value="CAF9925514.1"/>
    <property type="molecule type" value="Genomic_DNA"/>
</dbReference>
<evidence type="ECO:0000256" key="2">
    <source>
        <dbReference type="ARBA" id="ARBA00022527"/>
    </source>
</evidence>
<reference evidence="17" key="1">
    <citation type="submission" date="2021-03" db="EMBL/GenBank/DDBJ databases">
        <authorList>
            <person name="Tagirdzhanova G."/>
        </authorList>
    </citation>
    <scope>NUCLEOTIDE SEQUENCE</scope>
</reference>
<dbReference type="SMART" id="SM00591">
    <property type="entry name" value="RWD"/>
    <property type="match status" value="1"/>
</dbReference>
<dbReference type="GO" id="GO:0000077">
    <property type="term" value="P:DNA damage checkpoint signaling"/>
    <property type="evidence" value="ECO:0007669"/>
    <property type="project" value="InterPro"/>
</dbReference>
<feature type="binding site" evidence="11">
    <location>
        <begin position="560"/>
        <end position="568"/>
    </location>
    <ligand>
        <name>ATP</name>
        <dbReference type="ChEBI" id="CHEBI:30616"/>
    </ligand>
</feature>
<accession>A0A8H3FLE5</accession>
<keyword evidence="4 11" id="KW-0547">Nucleotide-binding</keyword>
<dbReference type="Gene3D" id="3.30.930.10">
    <property type="entry name" value="Bira Bifunctional Protein, Domain 2"/>
    <property type="match status" value="1"/>
</dbReference>
<dbReference type="PROSITE" id="PS50908">
    <property type="entry name" value="RWD"/>
    <property type="match status" value="1"/>
</dbReference>
<feature type="binding site" evidence="11">
    <location>
        <position position="583"/>
    </location>
    <ligand>
        <name>ATP</name>
        <dbReference type="ChEBI" id="CHEBI:30616"/>
    </ligand>
</feature>
<comment type="similarity">
    <text evidence="7">Belongs to the protein kinase superfamily. Ser/Thr protein kinase family. GCN2 subfamily.</text>
</comment>
<dbReference type="Pfam" id="PF12745">
    <property type="entry name" value="HGTP_anticodon2"/>
    <property type="match status" value="1"/>
</dbReference>
<feature type="binding site" evidence="12">
    <location>
        <position position="584"/>
    </location>
    <ligand>
        <name>ATP</name>
        <dbReference type="ChEBI" id="CHEBI:30616"/>
    </ligand>
</feature>
<comment type="catalytic activity">
    <reaction evidence="9">
        <text>L-seryl-[protein] + ATP = O-phospho-L-seryl-[protein] + ADP + H(+)</text>
        <dbReference type="Rhea" id="RHEA:17989"/>
        <dbReference type="Rhea" id="RHEA-COMP:9863"/>
        <dbReference type="Rhea" id="RHEA-COMP:11604"/>
        <dbReference type="ChEBI" id="CHEBI:15378"/>
        <dbReference type="ChEBI" id="CHEBI:29999"/>
        <dbReference type="ChEBI" id="CHEBI:30616"/>
        <dbReference type="ChEBI" id="CHEBI:83421"/>
        <dbReference type="ChEBI" id="CHEBI:456216"/>
        <dbReference type="EC" id="2.7.11.1"/>
    </reaction>
</comment>
<dbReference type="InterPro" id="IPR045864">
    <property type="entry name" value="aa-tRNA-synth_II/BPL/LPL"/>
</dbReference>
<feature type="coiled-coil region" evidence="13">
    <location>
        <begin position="137"/>
        <end position="176"/>
    </location>
</feature>
<name>A0A8H3FLE5_9LECA</name>
<dbReference type="PANTHER" id="PTHR11042:SF136">
    <property type="entry name" value="EIF-2-ALPHA KINASE GCN2"/>
    <property type="match status" value="1"/>
</dbReference>
<dbReference type="FunFam" id="3.10.110.10:FF:000050">
    <property type="entry name" value="eIF-2-alpha kinase GCN2"/>
    <property type="match status" value="1"/>
</dbReference>
<dbReference type="OrthoDB" id="341578at2759"/>
<dbReference type="SUPFAM" id="SSF56112">
    <property type="entry name" value="Protein kinase-like (PK-like)"/>
    <property type="match status" value="2"/>
</dbReference>
<evidence type="ECO:0000256" key="9">
    <source>
        <dbReference type="ARBA" id="ARBA00048679"/>
    </source>
</evidence>
<dbReference type="InterPro" id="IPR017441">
    <property type="entry name" value="Protein_kinase_ATP_BS"/>
</dbReference>
<dbReference type="InterPro" id="IPR006575">
    <property type="entry name" value="RWD_dom"/>
</dbReference>
<dbReference type="GO" id="GO:0009893">
    <property type="term" value="P:positive regulation of metabolic process"/>
    <property type="evidence" value="ECO:0007669"/>
    <property type="project" value="UniProtKB-ARBA"/>
</dbReference>
<dbReference type="GO" id="GO:0005634">
    <property type="term" value="C:nucleus"/>
    <property type="evidence" value="ECO:0007669"/>
    <property type="project" value="TreeGrafter"/>
</dbReference>
<evidence type="ECO:0000256" key="4">
    <source>
        <dbReference type="ARBA" id="ARBA00022741"/>
    </source>
</evidence>
<dbReference type="CDD" id="cd14012">
    <property type="entry name" value="PK_eIF2AK_GCN2_rpt1"/>
    <property type="match status" value="1"/>
</dbReference>
<dbReference type="GO" id="GO:0005737">
    <property type="term" value="C:cytoplasm"/>
    <property type="evidence" value="ECO:0007669"/>
    <property type="project" value="TreeGrafter"/>
</dbReference>
<feature type="domain" description="Protein kinase" evidence="15">
    <location>
        <begin position="197"/>
        <end position="506"/>
    </location>
</feature>
<proteinExistence type="inferred from homology"/>
<evidence type="ECO:0000313" key="17">
    <source>
        <dbReference type="EMBL" id="CAF9925514.1"/>
    </source>
</evidence>
<dbReference type="InterPro" id="IPR024435">
    <property type="entry name" value="HisRS-related_dom"/>
</dbReference>
<dbReference type="InterPro" id="IPR011009">
    <property type="entry name" value="Kinase-like_dom_sf"/>
</dbReference>
<sequence>MAQTPGTTNYAEIQENEVQVLQSIFMDDFAEQAVKTGAWNTKTERAFRLTLRPPSFPESGVSALLNVRLPNTYPKTAPICNVEYNDAVPIATRQVLESVMQDITKTMLGQEMIYEIADRIQLELDSTASKRAQAANVPTLEEERAAQQAEAKQREEEALAERMEQEKNAQDEEERTLNLMLESARAKQRRDQSKLSFSTEPTASESSFDTVVKIKNKEGITREFNSISRKTKFRVGPVTTVFTAVAASMVTENAAPSSNSSNTDNDEDLPFLVLKECCISTTSPSTKLKQAIATLETDLGTLRNLPPHPGVCKPLAYRLEKAENFWVVRILLPFHEKGSLYDLLDTVGPLDVKRIRAWTIQLLEALDFLHRRRIIHGRILAQNILLDKNEAGETTLKFCDTLFQHELHELQHASAKFSSASSSYWIAPESANIDQAPTATKDVWDLGIVILQMAFGLDIQRRYNSPTDLMQNMDLSDALEDMLIRCFKATPKKRPSAFNLIADEFLRSDQPLVNVQDAEELSRIASQATSQWSSNNKLDSTPTGTVQSRYTTDFVEQGRLGRGGFGEVVRARNKLDGMTYAIKKITQTNTAALNDVLGEVMLLSRLNNPFVVRYYTAWTEEQGVLVKEPLVEHMESSEDQMDDTDSKHMTPESNGLDLHWLSGRGRIDDIDIDEAIADTDDESEIDGNDGTDVDTDTESEESTPHRHSQDDDEDGGDDEDRIDDKDDKDDEDSSDETSKHGIPLASRRRRSSALKLKVTLYIQMEYCERQTLRDLIRDDLHSKTEECWRLFHQILQGLVYIHGHGVIHRDLKPENIFISFEQSNTVRIGDFGLARPGEVSSKAHSKGSTDPQLTASIGTSFYVAPEVKSSGGGRYNEKADMYSLGVILLEMSYPINTGMERMVILRDLGEKPPKLPKDFDKPLNAEIILSLVKHKVSERPSSQELLRSGKIPSRVEDENIRTALRSLADKSSPFYSRFIKGLFAQGPGAGFLDFAYDMDIGLSFTSQDRLLDSWVQNQMLAIFRRHGAVQVQRPKLIPYSPQYYQEGVVRFLSLDGAAVQLPFDLTLPFARLLAKSEVSAMARKSFTFDHVFREGSAGVHPRMIGEVDFDIISNDSLDLALREAEAIKVMDEIIDSIPSLADANISYHISHSKLLDAIMTWCKVPKDKTASVKHTISKLNIGPFNWTRMNSELKSAALAISSTCVEDLSRFDFRETYKDGVQKLRTIFQNTEELESTFRHLAAVVTYLQRFRIKRQILLSPFASVNEQFYHGNILFQCVHRVMRKKKITAELLCVGGRYDGLIQDLRTGNRSDARHAVGFNLAWKNVVESMLTYQQQMEGGKAFLKKHEDNSPNLPKNCRCDVLVDSVDPALLRTTGINLVQDLWSHNISAELIVDSGLQETKSQYQQTRDETMTYDWIVLIKQDATLKVRSTITKEDTELRASELIGWLRSELRERDRAETSKAKSAPQFKREISDILDRDADVAIFVAQSKSKKVNRRNIVEDAQARTSEMSQAFLDSPIAAVELKDDLFDGIRDTRLADGDSWRKYIQGAPMAERQYLSQLHQLLQEKAQTASSGDKGTRTCWIYNFRSKTCLLYDLGRAGEK</sequence>
<evidence type="ECO:0000256" key="11">
    <source>
        <dbReference type="PIRSR" id="PIRSR000660-2"/>
    </source>
</evidence>
<gene>
    <name evidence="17" type="ORF">GOMPHAMPRED_003911</name>
</gene>
<feature type="active site" description="Proton acceptor" evidence="10">
    <location>
        <position position="810"/>
    </location>
</feature>
<dbReference type="InterPro" id="IPR016135">
    <property type="entry name" value="UBQ-conjugating_enzyme/RWD"/>
</dbReference>
<evidence type="ECO:0000256" key="13">
    <source>
        <dbReference type="SAM" id="Coils"/>
    </source>
</evidence>
<dbReference type="GO" id="GO:0004694">
    <property type="term" value="F:eukaryotic translation initiation factor 2alpha kinase activity"/>
    <property type="evidence" value="ECO:0007669"/>
    <property type="project" value="InterPro"/>
</dbReference>
<dbReference type="InterPro" id="IPR036621">
    <property type="entry name" value="Anticodon-bd_dom_sf"/>
</dbReference>
<evidence type="ECO:0000256" key="10">
    <source>
        <dbReference type="PIRSR" id="PIRSR000660-1"/>
    </source>
</evidence>
<dbReference type="GO" id="GO:0005524">
    <property type="term" value="F:ATP binding"/>
    <property type="evidence" value="ECO:0007669"/>
    <property type="project" value="UniProtKB-UniRule"/>
</dbReference>
<dbReference type="Pfam" id="PF00069">
    <property type="entry name" value="Pkinase"/>
    <property type="match status" value="3"/>
</dbReference>
<keyword evidence="2" id="KW-0723">Serine/threonine-protein kinase</keyword>
<protein>
    <recommendedName>
        <fullName evidence="1">non-specific serine/threonine protein kinase</fullName>
        <ecNumber evidence="1">2.7.11.1</ecNumber>
    </recommendedName>
</protein>
<dbReference type="Gene3D" id="3.40.50.800">
    <property type="entry name" value="Anticodon-binding domain"/>
    <property type="match status" value="1"/>
</dbReference>
<dbReference type="PROSITE" id="PS50011">
    <property type="entry name" value="PROTEIN_KINASE_DOM"/>
    <property type="match status" value="2"/>
</dbReference>